<name>A0A8D8LEJ2_9HEMI</name>
<keyword evidence="1" id="KW-0812">Transmembrane</keyword>
<dbReference type="EMBL" id="HBUF01014382">
    <property type="protein sequence ID" value="CAG6609350.1"/>
    <property type="molecule type" value="Transcribed_RNA"/>
</dbReference>
<protein>
    <submittedName>
        <fullName evidence="2">Uncharacterized protein</fullName>
    </submittedName>
</protein>
<dbReference type="AlphaFoldDB" id="A0A8D8LEJ2"/>
<evidence type="ECO:0000256" key="1">
    <source>
        <dbReference type="SAM" id="Phobius"/>
    </source>
</evidence>
<keyword evidence="1" id="KW-1133">Transmembrane helix</keyword>
<sequence length="121" mass="13848">MSFSVMDFVGSVFCVEFADNLVAQDLIIGSFDTSLSYFLRIGFIYRVVCDIGVELCSSLVFRVYVSSKSLLSLSTKVPKMVFLLVLHLFLSFFRHIVFIFYSTLYLCYITGFVIHVDSEIF</sequence>
<accession>A0A8D8LEJ2</accession>
<proteinExistence type="predicted"/>
<feature type="transmembrane region" description="Helical" evidence="1">
    <location>
        <begin position="99"/>
        <end position="116"/>
    </location>
</feature>
<organism evidence="2">
    <name type="scientific">Cacopsylla melanoneura</name>
    <dbReference type="NCBI Taxonomy" id="428564"/>
    <lineage>
        <taxon>Eukaryota</taxon>
        <taxon>Metazoa</taxon>
        <taxon>Ecdysozoa</taxon>
        <taxon>Arthropoda</taxon>
        <taxon>Hexapoda</taxon>
        <taxon>Insecta</taxon>
        <taxon>Pterygota</taxon>
        <taxon>Neoptera</taxon>
        <taxon>Paraneoptera</taxon>
        <taxon>Hemiptera</taxon>
        <taxon>Sternorrhyncha</taxon>
        <taxon>Psylloidea</taxon>
        <taxon>Psyllidae</taxon>
        <taxon>Psyllinae</taxon>
        <taxon>Cacopsylla</taxon>
    </lineage>
</organism>
<evidence type="ECO:0000313" key="2">
    <source>
        <dbReference type="EMBL" id="CAG6609350.1"/>
    </source>
</evidence>
<reference evidence="2" key="1">
    <citation type="submission" date="2021-05" db="EMBL/GenBank/DDBJ databases">
        <authorList>
            <person name="Alioto T."/>
            <person name="Alioto T."/>
            <person name="Gomez Garrido J."/>
        </authorList>
    </citation>
    <scope>NUCLEOTIDE SEQUENCE</scope>
</reference>
<keyword evidence="1" id="KW-0472">Membrane</keyword>